<dbReference type="EMBL" id="CAJPEX010000679">
    <property type="protein sequence ID" value="CAG0916826.1"/>
    <property type="molecule type" value="Genomic_DNA"/>
</dbReference>
<dbReference type="EMBL" id="OA882716">
    <property type="protein sequence ID" value="CAD7276674.1"/>
    <property type="molecule type" value="Genomic_DNA"/>
</dbReference>
<reference evidence="3" key="1">
    <citation type="submission" date="2020-11" db="EMBL/GenBank/DDBJ databases">
        <authorList>
            <person name="Tran Van P."/>
        </authorList>
    </citation>
    <scope>NUCLEOTIDE SEQUENCE</scope>
</reference>
<evidence type="ECO:0000259" key="2">
    <source>
        <dbReference type="Pfam" id="PF12783"/>
    </source>
</evidence>
<feature type="region of interest" description="Disordered" evidence="1">
    <location>
        <begin position="196"/>
        <end position="250"/>
    </location>
</feature>
<evidence type="ECO:0000256" key="1">
    <source>
        <dbReference type="SAM" id="MobiDB-lite"/>
    </source>
</evidence>
<dbReference type="OrthoDB" id="10258608at2759"/>
<dbReference type="Pfam" id="PF12783">
    <property type="entry name" value="Sec7-like_HUS"/>
    <property type="match status" value="1"/>
</dbReference>
<feature type="domain" description="Mon2/Sec7/BIG1-like HUS" evidence="2">
    <location>
        <begin position="338"/>
        <end position="416"/>
    </location>
</feature>
<protein>
    <recommendedName>
        <fullName evidence="2">Mon2/Sec7/BIG1-like HUS domain-containing protein</fullName>
    </recommendedName>
</protein>
<sequence>MEPPASSVYIIQGEMTIIMTAMRRTPMWSSQTQQDAAQEGLLNSFYDLGESLVFVENLQELDPNMFLGPFLDVIRSEDTTNEASSSAAVQHIADAVTHARFVGTDPANDEVVLMKILQVLRTLLLADVGCLLTNESVCEIMQSCFRICFETRLSELLRKSAEHTLVDLVQLLFARLPSMSEDNRVGGKALKMKTGSIDTGRRKKRKGFLANEDKTVSKPAGKPDLTLTTPNGGEAVFKSDDVNPTTPTVLNAPNAVQHLSTTPQPVSGDVIRMSESPRVETIAEFPESAALSVLAETPTTESPGSMETFINQQGVKFTSDGETNADETLLVPYGLPSVRELLSFLSALINPVDKTQTDVMIHTGLNMIAVALEIGSESIETFPSLLSIVKNDLSRHIVALLSKDRVSMFAAVIRVFPPFRSTENPFEASVGDVFSQIDGRYVIVRMWRIPGLVTELYLNFDCDVFCTNSFEDLTKMLSKNAFPMSGMYTTHVLSLDALLTVIEAIEHHCQFRVAHPPGSQETSTSKKEDTVETHSFIHSPPVLSKSPPQIYAKRRRMPSVTELPSHEALMAVKHKKKVRVLSAFMVS</sequence>
<dbReference type="Proteomes" id="UP000678499">
    <property type="component" value="Unassembled WGS sequence"/>
</dbReference>
<dbReference type="InterPro" id="IPR032691">
    <property type="entry name" value="Mon2/Sec7/BIG1-like_HUS"/>
</dbReference>
<accession>A0A7R9BLG6</accession>
<dbReference type="PANTHER" id="PTHR10663:SF388">
    <property type="entry name" value="GOLGI-SPECIFIC BREFELDIN A-RESISTANCE GUANINE NUCLEOTIDE EXCHANGE FACTOR 1"/>
    <property type="match status" value="1"/>
</dbReference>
<keyword evidence="4" id="KW-1185">Reference proteome</keyword>
<organism evidence="3">
    <name type="scientific">Notodromas monacha</name>
    <dbReference type="NCBI Taxonomy" id="399045"/>
    <lineage>
        <taxon>Eukaryota</taxon>
        <taxon>Metazoa</taxon>
        <taxon>Ecdysozoa</taxon>
        <taxon>Arthropoda</taxon>
        <taxon>Crustacea</taxon>
        <taxon>Oligostraca</taxon>
        <taxon>Ostracoda</taxon>
        <taxon>Podocopa</taxon>
        <taxon>Podocopida</taxon>
        <taxon>Cypridocopina</taxon>
        <taxon>Cypridoidea</taxon>
        <taxon>Cyprididae</taxon>
        <taxon>Notodromas</taxon>
    </lineage>
</organism>
<name>A0A7R9BLG6_9CRUS</name>
<dbReference type="AlphaFoldDB" id="A0A7R9BLG6"/>
<evidence type="ECO:0000313" key="4">
    <source>
        <dbReference type="Proteomes" id="UP000678499"/>
    </source>
</evidence>
<evidence type="ECO:0000313" key="3">
    <source>
        <dbReference type="EMBL" id="CAD7276674.1"/>
    </source>
</evidence>
<gene>
    <name evidence="3" type="ORF">NMOB1V02_LOCUS4425</name>
</gene>
<dbReference type="PANTHER" id="PTHR10663">
    <property type="entry name" value="GUANYL-NUCLEOTIDE EXCHANGE FACTOR"/>
    <property type="match status" value="1"/>
</dbReference>
<proteinExistence type="predicted"/>